<keyword evidence="3" id="KW-1185">Reference proteome</keyword>
<dbReference type="AlphaFoldDB" id="A0A1R3GGV6"/>
<evidence type="ECO:0000313" key="3">
    <source>
        <dbReference type="Proteomes" id="UP000188268"/>
    </source>
</evidence>
<accession>A0A1R3GGV6</accession>
<dbReference type="Gramene" id="OMO57338">
    <property type="protein sequence ID" value="OMO57338"/>
    <property type="gene ID" value="CCACVL1_25822"/>
</dbReference>
<sequence length="43" mass="4512">MAPAHGPRKAARAPRGEMTGVGGVDGVKRRVQIGSINLKCLKK</sequence>
<reference evidence="2 3" key="1">
    <citation type="submission" date="2013-09" db="EMBL/GenBank/DDBJ databases">
        <title>Corchorus capsularis genome sequencing.</title>
        <authorList>
            <person name="Alam M."/>
            <person name="Haque M.S."/>
            <person name="Islam M.S."/>
            <person name="Emdad E.M."/>
            <person name="Islam M.M."/>
            <person name="Ahmed B."/>
            <person name="Halim A."/>
            <person name="Hossen Q.M.M."/>
            <person name="Hossain M.Z."/>
            <person name="Ahmed R."/>
            <person name="Khan M.M."/>
            <person name="Islam R."/>
            <person name="Rashid M.M."/>
            <person name="Khan S.A."/>
            <person name="Rahman M.S."/>
            <person name="Alam M."/>
        </authorList>
    </citation>
    <scope>NUCLEOTIDE SEQUENCE [LARGE SCALE GENOMIC DNA]</scope>
    <source>
        <strain evidence="3">cv. CVL-1</strain>
        <tissue evidence="2">Whole seedling</tissue>
    </source>
</reference>
<proteinExistence type="predicted"/>
<protein>
    <submittedName>
        <fullName evidence="2">Uncharacterized protein</fullName>
    </submittedName>
</protein>
<organism evidence="2 3">
    <name type="scientific">Corchorus capsularis</name>
    <name type="common">Jute</name>
    <dbReference type="NCBI Taxonomy" id="210143"/>
    <lineage>
        <taxon>Eukaryota</taxon>
        <taxon>Viridiplantae</taxon>
        <taxon>Streptophyta</taxon>
        <taxon>Embryophyta</taxon>
        <taxon>Tracheophyta</taxon>
        <taxon>Spermatophyta</taxon>
        <taxon>Magnoliopsida</taxon>
        <taxon>eudicotyledons</taxon>
        <taxon>Gunneridae</taxon>
        <taxon>Pentapetalae</taxon>
        <taxon>rosids</taxon>
        <taxon>malvids</taxon>
        <taxon>Malvales</taxon>
        <taxon>Malvaceae</taxon>
        <taxon>Grewioideae</taxon>
        <taxon>Apeibeae</taxon>
        <taxon>Corchorus</taxon>
    </lineage>
</organism>
<name>A0A1R3GGV6_COCAP</name>
<evidence type="ECO:0000256" key="1">
    <source>
        <dbReference type="SAM" id="MobiDB-lite"/>
    </source>
</evidence>
<feature type="compositionally biased region" description="Basic residues" evidence="1">
    <location>
        <begin position="1"/>
        <end position="12"/>
    </location>
</feature>
<feature type="region of interest" description="Disordered" evidence="1">
    <location>
        <begin position="1"/>
        <end position="24"/>
    </location>
</feature>
<dbReference type="EMBL" id="AWWV01014379">
    <property type="protein sequence ID" value="OMO57338.1"/>
    <property type="molecule type" value="Genomic_DNA"/>
</dbReference>
<evidence type="ECO:0000313" key="2">
    <source>
        <dbReference type="EMBL" id="OMO57338.1"/>
    </source>
</evidence>
<dbReference type="Proteomes" id="UP000188268">
    <property type="component" value="Unassembled WGS sequence"/>
</dbReference>
<gene>
    <name evidence="2" type="ORF">CCACVL1_25822</name>
</gene>
<comment type="caution">
    <text evidence="2">The sequence shown here is derived from an EMBL/GenBank/DDBJ whole genome shotgun (WGS) entry which is preliminary data.</text>
</comment>